<evidence type="ECO:0000256" key="3">
    <source>
        <dbReference type="ARBA" id="ARBA00022475"/>
    </source>
</evidence>
<evidence type="ECO:0000256" key="2">
    <source>
        <dbReference type="ARBA" id="ARBA00022448"/>
    </source>
</evidence>
<keyword evidence="3" id="KW-1003">Cell membrane</keyword>
<evidence type="ECO:0000256" key="4">
    <source>
        <dbReference type="ARBA" id="ARBA00022692"/>
    </source>
</evidence>
<dbReference type="AlphaFoldDB" id="A0A1M2W2W7"/>
<dbReference type="PANTHER" id="PTHR23502">
    <property type="entry name" value="MAJOR FACILITATOR SUPERFAMILY"/>
    <property type="match status" value="1"/>
</dbReference>
<feature type="transmembrane region" description="Helical" evidence="8">
    <location>
        <begin position="69"/>
        <end position="93"/>
    </location>
</feature>
<name>A0A1M2W2W7_TRAPU</name>
<dbReference type="STRING" id="154538.A0A1M2W2W7"/>
<dbReference type="Gene3D" id="1.20.1250.20">
    <property type="entry name" value="MFS general substrate transporter like domains"/>
    <property type="match status" value="1"/>
</dbReference>
<dbReference type="EMBL" id="MNAD01000321">
    <property type="protein sequence ID" value="OJT14143.1"/>
    <property type="molecule type" value="Genomic_DNA"/>
</dbReference>
<dbReference type="Pfam" id="PF07690">
    <property type="entry name" value="MFS_1"/>
    <property type="match status" value="1"/>
</dbReference>
<evidence type="ECO:0008006" key="11">
    <source>
        <dbReference type="Google" id="ProtNLM"/>
    </source>
</evidence>
<sequence length="487" mass="53530">MAVPMSQQTTLHAANTDEEAGHVRHNPAPSDSCHEKKYAGDGTHEDPYVVDWDLGDPENPFNWSKDRKWAITFQLAMATFSVSFCSSCYSGGLASMDRELHITQVVGILGVSLYVLGFALTNAGGALSDMWIARERGIAAALYGTAPWMGPVLGPIVGGWISETSLGWRFAFWIMFIVSALNALACIFITPETFGPVLLRRRARRLTKASEGKIVYISKPDIGRSQSIRQILRRDMGRPFYFLVTEPIVLLFAIYIAIAYATLYAFFAAYPIVFQRHRHFSAGEGGLAFLGIGLGCIIGLALAPAQNRLYWKAMDRNGGRTIPEARLYLPMLGGVLLPISLFWFAWTSDPPVHWIVPVLAGTPFGMSCAIIMQGLTQYLMDTYSIYCASAIASTVVTRSVVAFIFPLISPALYRHLGDAWACSVFAFLAVACMPVPFLFYRYGSWVRSKSKYALHDEALVAAATTSPVRGVDEKKGGLVTSEKVVDQ</sequence>
<feature type="transmembrane region" description="Helical" evidence="8">
    <location>
        <begin position="383"/>
        <end position="408"/>
    </location>
</feature>
<dbReference type="SUPFAM" id="SSF103473">
    <property type="entry name" value="MFS general substrate transporter"/>
    <property type="match status" value="1"/>
</dbReference>
<dbReference type="GO" id="GO:0022857">
    <property type="term" value="F:transmembrane transporter activity"/>
    <property type="evidence" value="ECO:0007669"/>
    <property type="project" value="InterPro"/>
</dbReference>
<gene>
    <name evidence="9" type="ORF">TRAPUB_9254</name>
</gene>
<evidence type="ECO:0000256" key="8">
    <source>
        <dbReference type="SAM" id="Phobius"/>
    </source>
</evidence>
<dbReference type="Proteomes" id="UP000184267">
    <property type="component" value="Unassembled WGS sequence"/>
</dbReference>
<accession>A0A1M2W2W7</accession>
<keyword evidence="6 8" id="KW-0472">Membrane</keyword>
<feature type="transmembrane region" description="Helical" evidence="8">
    <location>
        <begin position="173"/>
        <end position="199"/>
    </location>
</feature>
<organism evidence="9 10">
    <name type="scientific">Trametes pubescens</name>
    <name type="common">White-rot fungus</name>
    <dbReference type="NCBI Taxonomy" id="154538"/>
    <lineage>
        <taxon>Eukaryota</taxon>
        <taxon>Fungi</taxon>
        <taxon>Dikarya</taxon>
        <taxon>Basidiomycota</taxon>
        <taxon>Agaricomycotina</taxon>
        <taxon>Agaricomycetes</taxon>
        <taxon>Polyporales</taxon>
        <taxon>Polyporaceae</taxon>
        <taxon>Trametes</taxon>
    </lineage>
</organism>
<evidence type="ECO:0000313" key="10">
    <source>
        <dbReference type="Proteomes" id="UP000184267"/>
    </source>
</evidence>
<feature type="transmembrane region" description="Helical" evidence="8">
    <location>
        <begin position="352"/>
        <end position="371"/>
    </location>
</feature>
<evidence type="ECO:0000256" key="6">
    <source>
        <dbReference type="ARBA" id="ARBA00023136"/>
    </source>
</evidence>
<evidence type="ECO:0000256" key="1">
    <source>
        <dbReference type="ARBA" id="ARBA00004651"/>
    </source>
</evidence>
<feature type="transmembrane region" description="Helical" evidence="8">
    <location>
        <begin position="287"/>
        <end position="306"/>
    </location>
</feature>
<evidence type="ECO:0000313" key="9">
    <source>
        <dbReference type="EMBL" id="OJT14143.1"/>
    </source>
</evidence>
<feature type="transmembrane region" description="Helical" evidence="8">
    <location>
        <begin position="420"/>
        <end position="440"/>
    </location>
</feature>
<reference evidence="9 10" key="1">
    <citation type="submission" date="2016-10" db="EMBL/GenBank/DDBJ databases">
        <title>Genome sequence of the basidiomycete white-rot fungus Trametes pubescens.</title>
        <authorList>
            <person name="Makela M.R."/>
            <person name="Granchi Z."/>
            <person name="Peng M."/>
            <person name="De Vries R.P."/>
            <person name="Grigoriev I."/>
            <person name="Riley R."/>
            <person name="Hilden K."/>
        </authorList>
    </citation>
    <scope>NUCLEOTIDE SEQUENCE [LARGE SCALE GENOMIC DNA]</scope>
    <source>
        <strain evidence="9 10">FBCC735</strain>
    </source>
</reference>
<feature type="region of interest" description="Disordered" evidence="7">
    <location>
        <begin position="1"/>
        <end position="38"/>
    </location>
</feature>
<evidence type="ECO:0000256" key="5">
    <source>
        <dbReference type="ARBA" id="ARBA00022989"/>
    </source>
</evidence>
<dbReference type="InterPro" id="IPR011701">
    <property type="entry name" value="MFS"/>
</dbReference>
<feature type="compositionally biased region" description="Polar residues" evidence="7">
    <location>
        <begin position="1"/>
        <end position="13"/>
    </location>
</feature>
<dbReference type="OrthoDB" id="9986881at2759"/>
<keyword evidence="10" id="KW-1185">Reference proteome</keyword>
<dbReference type="InterPro" id="IPR036259">
    <property type="entry name" value="MFS_trans_sf"/>
</dbReference>
<feature type="transmembrane region" description="Helical" evidence="8">
    <location>
        <begin position="105"/>
        <end position="128"/>
    </location>
</feature>
<proteinExistence type="predicted"/>
<feature type="transmembrane region" description="Helical" evidence="8">
    <location>
        <begin position="140"/>
        <end position="161"/>
    </location>
</feature>
<keyword evidence="5 8" id="KW-1133">Transmembrane helix</keyword>
<comment type="caution">
    <text evidence="9">The sequence shown here is derived from an EMBL/GenBank/DDBJ whole genome shotgun (WGS) entry which is preliminary data.</text>
</comment>
<keyword evidence="2" id="KW-0813">Transport</keyword>
<keyword evidence="4 8" id="KW-0812">Transmembrane</keyword>
<feature type="transmembrane region" description="Helical" evidence="8">
    <location>
        <begin position="240"/>
        <end position="267"/>
    </location>
</feature>
<feature type="transmembrane region" description="Helical" evidence="8">
    <location>
        <begin position="327"/>
        <end position="346"/>
    </location>
</feature>
<protein>
    <recommendedName>
        <fullName evidence="11">Major facilitator superfamily (MFS) profile domain-containing protein</fullName>
    </recommendedName>
</protein>
<evidence type="ECO:0000256" key="7">
    <source>
        <dbReference type="SAM" id="MobiDB-lite"/>
    </source>
</evidence>
<dbReference type="PANTHER" id="PTHR23502:SF186">
    <property type="entry name" value="MAJOR FACILITATOR SUPERFAMILY (MFS) PROFILE DOMAIN-CONTAINING PROTEIN"/>
    <property type="match status" value="1"/>
</dbReference>
<dbReference type="OMA" id="AMPIVYN"/>
<comment type="subcellular location">
    <subcellularLocation>
        <location evidence="1">Cell membrane</location>
        <topology evidence="1">Multi-pass membrane protein</topology>
    </subcellularLocation>
</comment>
<dbReference type="GO" id="GO:0005886">
    <property type="term" value="C:plasma membrane"/>
    <property type="evidence" value="ECO:0007669"/>
    <property type="project" value="UniProtKB-SubCell"/>
</dbReference>